<dbReference type="GO" id="GO:0006310">
    <property type="term" value="P:DNA recombination"/>
    <property type="evidence" value="ECO:0007669"/>
    <property type="project" value="UniProtKB-KW"/>
</dbReference>
<evidence type="ECO:0000256" key="3">
    <source>
        <dbReference type="ARBA" id="ARBA00023172"/>
    </source>
</evidence>
<evidence type="ECO:0008006" key="6">
    <source>
        <dbReference type="Google" id="ProtNLM"/>
    </source>
</evidence>
<dbReference type="SUPFAM" id="SSF56349">
    <property type="entry name" value="DNA breaking-rejoining enzymes"/>
    <property type="match status" value="1"/>
</dbReference>
<keyword evidence="3" id="KW-0233">DNA recombination</keyword>
<reference evidence="4 5" key="1">
    <citation type="journal article" date="2020" name="Arch. Microbiol.">
        <title>The genome sequence of the giant phototrophic gammaproteobacterium Thiospirillum jenense gives insight into its physiological properties and phylogenetic relationships.</title>
        <authorList>
            <person name="Imhoff J.F."/>
            <person name="Meyer T.E."/>
            <person name="Kyndt J.A."/>
        </authorList>
    </citation>
    <scope>NUCLEOTIDE SEQUENCE [LARGE SCALE GENOMIC DNA]</scope>
    <source>
        <strain evidence="4 5">DSM 216</strain>
    </source>
</reference>
<organism evidence="4 5">
    <name type="scientific">Thiospirillum jenense</name>
    <dbReference type="NCBI Taxonomy" id="1653858"/>
    <lineage>
        <taxon>Bacteria</taxon>
        <taxon>Pseudomonadati</taxon>
        <taxon>Pseudomonadota</taxon>
        <taxon>Gammaproteobacteria</taxon>
        <taxon>Chromatiales</taxon>
        <taxon>Chromatiaceae</taxon>
        <taxon>Thiospirillum</taxon>
    </lineage>
</organism>
<dbReference type="EMBL" id="JABVCQ010000007">
    <property type="protein sequence ID" value="MBB1125487.1"/>
    <property type="molecule type" value="Genomic_DNA"/>
</dbReference>
<name>A0A839HE85_9GAMM</name>
<evidence type="ECO:0000256" key="1">
    <source>
        <dbReference type="ARBA" id="ARBA00022908"/>
    </source>
</evidence>
<evidence type="ECO:0000256" key="2">
    <source>
        <dbReference type="ARBA" id="ARBA00023125"/>
    </source>
</evidence>
<evidence type="ECO:0000313" key="4">
    <source>
        <dbReference type="EMBL" id="MBB1125487.1"/>
    </source>
</evidence>
<sequence>MPRPRNQAVKLPNGIKPDALPDYVYYSPQGRGRWVYRYYDDDNKKLITRRIAPPDATLREIWNAYEAIAHAPPVLTIRLLTTQFTASREYAELAVKTKADYDYCAKSICAVENKRGQLVGDTKLTEWTPGVIRKYTDARAIVSRSRANHELRYLRRLFAWAFERDLMKTNPARGVKTLKESPRQRYVSDDEYEAFLIHAGARYSYLIPVAELAYLCRLRVSEVCDMRRESIRDDGLFAARRKGSKDALTQWTPRLRAAVELALALHSGSDCVYVIPSPTNGRMSESTIQTAWQRMMVEWAIAGHVRFTLHDLKRKGVSDADGDKLAASGHRSAAMLRVYDVLPATAPATR</sequence>
<keyword evidence="1" id="KW-0229">DNA integration</keyword>
<dbReference type="PANTHER" id="PTHR30349">
    <property type="entry name" value="PHAGE INTEGRASE-RELATED"/>
    <property type="match status" value="1"/>
</dbReference>
<proteinExistence type="predicted"/>
<dbReference type="Gene3D" id="1.10.150.130">
    <property type="match status" value="1"/>
</dbReference>
<dbReference type="InterPro" id="IPR010998">
    <property type="entry name" value="Integrase_recombinase_N"/>
</dbReference>
<dbReference type="RefSeq" id="WP_182582885.1">
    <property type="nucleotide sequence ID" value="NZ_JABVCQ010000007.1"/>
</dbReference>
<gene>
    <name evidence="4" type="ORF">HUK38_04485</name>
</gene>
<accession>A0A839HE85</accession>
<dbReference type="PANTHER" id="PTHR30349:SF64">
    <property type="entry name" value="PROPHAGE INTEGRASE INTD-RELATED"/>
    <property type="match status" value="1"/>
</dbReference>
<dbReference type="Proteomes" id="UP000548632">
    <property type="component" value="Unassembled WGS sequence"/>
</dbReference>
<dbReference type="InterPro" id="IPR050090">
    <property type="entry name" value="Tyrosine_recombinase_XerCD"/>
</dbReference>
<dbReference type="InterPro" id="IPR011010">
    <property type="entry name" value="DNA_brk_join_enz"/>
</dbReference>
<keyword evidence="2" id="KW-0238">DNA-binding</keyword>
<dbReference type="Gene3D" id="1.10.443.10">
    <property type="entry name" value="Intergrase catalytic core"/>
    <property type="match status" value="1"/>
</dbReference>
<dbReference type="InterPro" id="IPR013762">
    <property type="entry name" value="Integrase-like_cat_sf"/>
</dbReference>
<dbReference type="GO" id="GO:0003677">
    <property type="term" value="F:DNA binding"/>
    <property type="evidence" value="ECO:0007669"/>
    <property type="project" value="UniProtKB-KW"/>
</dbReference>
<protein>
    <recommendedName>
        <fullName evidence="6">Integrase</fullName>
    </recommendedName>
</protein>
<evidence type="ECO:0000313" key="5">
    <source>
        <dbReference type="Proteomes" id="UP000548632"/>
    </source>
</evidence>
<comment type="caution">
    <text evidence="4">The sequence shown here is derived from an EMBL/GenBank/DDBJ whole genome shotgun (WGS) entry which is preliminary data.</text>
</comment>
<dbReference type="GO" id="GO:0015074">
    <property type="term" value="P:DNA integration"/>
    <property type="evidence" value="ECO:0007669"/>
    <property type="project" value="UniProtKB-KW"/>
</dbReference>
<keyword evidence="5" id="KW-1185">Reference proteome</keyword>
<dbReference type="AlphaFoldDB" id="A0A839HE85"/>